<dbReference type="Gene3D" id="3.40.50.1820">
    <property type="entry name" value="alpha/beta hydrolase"/>
    <property type="match status" value="1"/>
</dbReference>
<dbReference type="InterPro" id="IPR029058">
    <property type="entry name" value="AB_hydrolase_fold"/>
</dbReference>
<dbReference type="InterPro" id="IPR050266">
    <property type="entry name" value="AB_hydrolase_sf"/>
</dbReference>
<dbReference type="GO" id="GO:0047372">
    <property type="term" value="F:monoacylglycerol lipase activity"/>
    <property type="evidence" value="ECO:0007669"/>
    <property type="project" value="TreeGrafter"/>
</dbReference>
<dbReference type="GO" id="GO:0016020">
    <property type="term" value="C:membrane"/>
    <property type="evidence" value="ECO:0007669"/>
    <property type="project" value="TreeGrafter"/>
</dbReference>
<keyword evidence="2" id="KW-0378">Hydrolase</keyword>
<dbReference type="EMBL" id="PPSL01000015">
    <property type="protein sequence ID" value="PQJ08732.1"/>
    <property type="molecule type" value="Genomic_DNA"/>
</dbReference>
<dbReference type="AlphaFoldDB" id="A0A2S7SPB0"/>
<evidence type="ECO:0000313" key="3">
    <source>
        <dbReference type="Proteomes" id="UP000239872"/>
    </source>
</evidence>
<organism evidence="2 3">
    <name type="scientific">Flavipsychrobacter stenotrophus</name>
    <dbReference type="NCBI Taxonomy" id="2077091"/>
    <lineage>
        <taxon>Bacteria</taxon>
        <taxon>Pseudomonadati</taxon>
        <taxon>Bacteroidota</taxon>
        <taxon>Chitinophagia</taxon>
        <taxon>Chitinophagales</taxon>
        <taxon>Chitinophagaceae</taxon>
        <taxon>Flavipsychrobacter</taxon>
    </lineage>
</organism>
<keyword evidence="3" id="KW-1185">Reference proteome</keyword>
<dbReference type="PANTHER" id="PTHR43798">
    <property type="entry name" value="MONOACYLGLYCEROL LIPASE"/>
    <property type="match status" value="1"/>
</dbReference>
<dbReference type="PRINTS" id="PR00111">
    <property type="entry name" value="ABHYDROLASE"/>
</dbReference>
<accession>A0A2S7SPB0</accession>
<comment type="caution">
    <text evidence="2">The sequence shown here is derived from an EMBL/GenBank/DDBJ whole genome shotgun (WGS) entry which is preliminary data.</text>
</comment>
<name>A0A2S7SPB0_9BACT</name>
<protein>
    <submittedName>
        <fullName evidence="2">Alpha/beta hydrolase</fullName>
    </submittedName>
</protein>
<evidence type="ECO:0000313" key="2">
    <source>
        <dbReference type="EMBL" id="PQJ08732.1"/>
    </source>
</evidence>
<sequence length="228" mass="25486">MKLLFLHGAIGASDQMLPLAQMLATQYDVYTPDFYGHGGQNMYGNLFSIPLFAECILKYMDEAHIERASIFGYSMGGYVAMYLAKHHPEKVDKVITLATKYHWDVETATKEVKMLDPEKIEQKLPQFASSLKARHTATGWGTVLARTEDMMMAMGADNPLKKEGFAQIQQKILVAIGDRDKMVSMEETISVYKALPTAQLCIIPDTGHPIEQLDVSLAATIFSRFLSQ</sequence>
<dbReference type="RefSeq" id="WP_105041496.1">
    <property type="nucleotide sequence ID" value="NZ_PPSL01000015.1"/>
</dbReference>
<evidence type="ECO:0000259" key="1">
    <source>
        <dbReference type="Pfam" id="PF00561"/>
    </source>
</evidence>
<dbReference type="Proteomes" id="UP000239872">
    <property type="component" value="Unassembled WGS sequence"/>
</dbReference>
<dbReference type="Pfam" id="PF00561">
    <property type="entry name" value="Abhydrolase_1"/>
    <property type="match status" value="1"/>
</dbReference>
<proteinExistence type="predicted"/>
<dbReference type="InterPro" id="IPR000073">
    <property type="entry name" value="AB_hydrolase_1"/>
</dbReference>
<gene>
    <name evidence="2" type="ORF">CJD36_022670</name>
</gene>
<reference evidence="2 3" key="1">
    <citation type="submission" date="2018-01" db="EMBL/GenBank/DDBJ databases">
        <title>A novel member of the phylum Bacteroidetes isolated from glacier ice.</title>
        <authorList>
            <person name="Liu Q."/>
            <person name="Xin Y.-H."/>
        </authorList>
    </citation>
    <scope>NUCLEOTIDE SEQUENCE [LARGE SCALE GENOMIC DNA]</scope>
    <source>
        <strain evidence="2 3">RB1R16</strain>
    </source>
</reference>
<dbReference type="OrthoDB" id="9791779at2"/>
<feature type="domain" description="AB hydrolase-1" evidence="1">
    <location>
        <begin position="3"/>
        <end position="131"/>
    </location>
</feature>
<dbReference type="PANTHER" id="PTHR43798:SF5">
    <property type="entry name" value="MONOACYLGLYCEROL LIPASE ABHD6"/>
    <property type="match status" value="1"/>
</dbReference>
<dbReference type="SUPFAM" id="SSF53474">
    <property type="entry name" value="alpha/beta-Hydrolases"/>
    <property type="match status" value="1"/>
</dbReference>
<dbReference type="GO" id="GO:0046464">
    <property type="term" value="P:acylglycerol catabolic process"/>
    <property type="evidence" value="ECO:0007669"/>
    <property type="project" value="TreeGrafter"/>
</dbReference>